<feature type="region of interest" description="Disordered" evidence="2">
    <location>
        <begin position="411"/>
        <end position="432"/>
    </location>
</feature>
<feature type="region of interest" description="Disordered" evidence="2">
    <location>
        <begin position="346"/>
        <end position="385"/>
    </location>
</feature>
<feature type="compositionally biased region" description="Acidic residues" evidence="2">
    <location>
        <begin position="527"/>
        <end position="548"/>
    </location>
</feature>
<keyword evidence="4" id="KW-1185">Reference proteome</keyword>
<dbReference type="AlphaFoldDB" id="A0A4P9Z2Q5"/>
<evidence type="ECO:0000256" key="1">
    <source>
        <dbReference type="SAM" id="Coils"/>
    </source>
</evidence>
<proteinExistence type="predicted"/>
<dbReference type="Proteomes" id="UP000278143">
    <property type="component" value="Unassembled WGS sequence"/>
</dbReference>
<feature type="region of interest" description="Disordered" evidence="2">
    <location>
        <begin position="517"/>
        <end position="574"/>
    </location>
</feature>
<feature type="coiled-coil region" evidence="1">
    <location>
        <begin position="786"/>
        <end position="859"/>
    </location>
</feature>
<feature type="compositionally biased region" description="Basic residues" evidence="2">
    <location>
        <begin position="263"/>
        <end position="278"/>
    </location>
</feature>
<evidence type="ECO:0000313" key="3">
    <source>
        <dbReference type="EMBL" id="RKP26817.1"/>
    </source>
</evidence>
<feature type="compositionally biased region" description="Low complexity" evidence="2">
    <location>
        <begin position="123"/>
        <end position="144"/>
    </location>
</feature>
<protein>
    <submittedName>
        <fullName evidence="3">Uncharacterized protein</fullName>
    </submittedName>
</protein>
<evidence type="ECO:0000313" key="4">
    <source>
        <dbReference type="Proteomes" id="UP000278143"/>
    </source>
</evidence>
<feature type="region of interest" description="Disordered" evidence="2">
    <location>
        <begin position="243"/>
        <end position="334"/>
    </location>
</feature>
<dbReference type="EMBL" id="KZ989328">
    <property type="protein sequence ID" value="RKP26817.1"/>
    <property type="molecule type" value="Genomic_DNA"/>
</dbReference>
<organism evidence="3 4">
    <name type="scientific">Syncephalis pseudoplumigaleata</name>
    <dbReference type="NCBI Taxonomy" id="1712513"/>
    <lineage>
        <taxon>Eukaryota</taxon>
        <taxon>Fungi</taxon>
        <taxon>Fungi incertae sedis</taxon>
        <taxon>Zoopagomycota</taxon>
        <taxon>Zoopagomycotina</taxon>
        <taxon>Zoopagomycetes</taxon>
        <taxon>Zoopagales</taxon>
        <taxon>Piptocephalidaceae</taxon>
        <taxon>Syncephalis</taxon>
    </lineage>
</organism>
<name>A0A4P9Z2Q5_9FUNG</name>
<keyword evidence="1" id="KW-0175">Coiled coil</keyword>
<dbReference type="OrthoDB" id="5594393at2759"/>
<accession>A0A4P9Z2Q5</accession>
<evidence type="ECO:0000256" key="2">
    <source>
        <dbReference type="SAM" id="MobiDB-lite"/>
    </source>
</evidence>
<sequence>MASAPRDSRPSGIPVPSRSGTPTQMHRPSGLPRPTHGASTLPRAESRRPSLTMTGSLNSIQAAAMANAVAAANASRIPMAHRKGSMDSGLNGLTAVPAAAVTSAATQGQLMDLFTPSDSGRSTLTNTTPTTTTTAATAAADADTQNNSSNHRPAKSLDASDDRESGSPRIVRTGSNGSNGSNGSGGMVPKSPLTIVREEKSGNVSDDSYEDEEVLAVTGGVTGVDQMRRRTATQTLADFLRTTGPQDYGMAAPRPPSRAQTPVKKRRGLFFRRKKKQPIRTASPAPGGMPRPADASGNAKGGAPATGIPVPSSGASSTPSHIARPMSPAHRGGSWRLRRKFVALIPGLPGQPQLRTRPPSALRNRADVPDRPPLSPQEHGQSRQSLEMMAATNAAKNALLSIPDNIRLGINSPPGNPSTGSPVLAPQSPSGMSTPPIATATMEEPLSPVGKSLTSFQSEFSAALAAFLQRPEGGGMSASSRIAAFQAAYGNIRLEDTYRRKRKVQFSRTDDLIDEATKIPSKAATEQADECDSMDDDDDDNDDGDDGESANNSSADEEGAMAIKHKRPARTASSAFGLKAPKAAMATAKRSSIGVQADLHGLCAQCERRFSQPFSQPSSSMKGHAGEHPSFVYDPADDTGSDIDRSVSPPPAYQSTAMNDFLGMVRTSRRSVRHVQVQTSASCLQPDMVIAVDALAPKPPPPARTDMATQTAKIPVATSHGRPAMAHSPLMALARRHRRLLSDNVSNNSSATSLLLDNGLETEAGYDDYGEGGSGNIDSDASRLAVNVLMSQQDDLRERLETAEELLRIERRDRERLETAMTQARAKFDGVSAQAYKSIRSLMEERRVLMEEVQRLRRFANELLNTSVMAANTANGIVAGKPMQHRRRNSSMDNGILVIDGEVGDDDNYVDA</sequence>
<feature type="region of interest" description="Disordered" evidence="2">
    <location>
        <begin position="112"/>
        <end position="192"/>
    </location>
</feature>
<feature type="region of interest" description="Disordered" evidence="2">
    <location>
        <begin position="1"/>
        <end position="51"/>
    </location>
</feature>
<gene>
    <name evidence="3" type="ORF">SYNPS1DRAFT_27505</name>
</gene>
<feature type="compositionally biased region" description="Low complexity" evidence="2">
    <location>
        <begin position="411"/>
        <end position="422"/>
    </location>
</feature>
<reference evidence="4" key="1">
    <citation type="journal article" date="2018" name="Nat. Microbiol.">
        <title>Leveraging single-cell genomics to expand the fungal tree of life.</title>
        <authorList>
            <person name="Ahrendt S.R."/>
            <person name="Quandt C.A."/>
            <person name="Ciobanu D."/>
            <person name="Clum A."/>
            <person name="Salamov A."/>
            <person name="Andreopoulos B."/>
            <person name="Cheng J.F."/>
            <person name="Woyke T."/>
            <person name="Pelin A."/>
            <person name="Henrissat B."/>
            <person name="Reynolds N.K."/>
            <person name="Benny G.L."/>
            <person name="Smith M.E."/>
            <person name="James T.Y."/>
            <person name="Grigoriev I.V."/>
        </authorList>
    </citation>
    <scope>NUCLEOTIDE SEQUENCE [LARGE SCALE GENOMIC DNA]</scope>
    <source>
        <strain evidence="4">Benny S71-1</strain>
    </source>
</reference>